<sequence length="99" mass="11266">MKLRSNFESEEFEKTKLVLYPVLLSAFDHNSNVFEWNDLFNNSTVGHRQSGSTSTYTYRTEVVSKEIFATSSTIEGEARSNLISTDISNLLCLCRMSLN</sequence>
<protein>
    <submittedName>
        <fullName evidence="1">Unnamed protein product</fullName>
    </submittedName>
</protein>
<organism evidence="1 2">
    <name type="scientific">Ambrosiozyma monospora</name>
    <name type="common">Yeast</name>
    <name type="synonym">Endomycopsis monosporus</name>
    <dbReference type="NCBI Taxonomy" id="43982"/>
    <lineage>
        <taxon>Eukaryota</taxon>
        <taxon>Fungi</taxon>
        <taxon>Dikarya</taxon>
        <taxon>Ascomycota</taxon>
        <taxon>Saccharomycotina</taxon>
        <taxon>Pichiomycetes</taxon>
        <taxon>Pichiales</taxon>
        <taxon>Pichiaceae</taxon>
        <taxon>Ambrosiozyma</taxon>
    </lineage>
</organism>
<keyword evidence="2" id="KW-1185">Reference proteome</keyword>
<evidence type="ECO:0000313" key="1">
    <source>
        <dbReference type="EMBL" id="GMF06119.1"/>
    </source>
</evidence>
<proteinExistence type="predicted"/>
<evidence type="ECO:0000313" key="2">
    <source>
        <dbReference type="Proteomes" id="UP001165064"/>
    </source>
</evidence>
<gene>
    <name evidence="1" type="ORF">Amon02_001256900</name>
</gene>
<dbReference type="EMBL" id="BSXS01014882">
    <property type="protein sequence ID" value="GMF06119.1"/>
    <property type="molecule type" value="Genomic_DNA"/>
</dbReference>
<comment type="caution">
    <text evidence="1">The sequence shown here is derived from an EMBL/GenBank/DDBJ whole genome shotgun (WGS) entry which is preliminary data.</text>
</comment>
<name>A0ACB5UAY0_AMBMO</name>
<accession>A0ACB5UAY0</accession>
<dbReference type="Proteomes" id="UP001165064">
    <property type="component" value="Unassembled WGS sequence"/>
</dbReference>
<reference evidence="1" key="1">
    <citation type="submission" date="2023-04" db="EMBL/GenBank/DDBJ databases">
        <title>Ambrosiozyma monospora NBRC 10751.</title>
        <authorList>
            <person name="Ichikawa N."/>
            <person name="Sato H."/>
            <person name="Tonouchi N."/>
        </authorList>
    </citation>
    <scope>NUCLEOTIDE SEQUENCE</scope>
    <source>
        <strain evidence="1">NBRC 10751</strain>
    </source>
</reference>